<keyword evidence="8 12" id="KW-0472">Membrane</keyword>
<evidence type="ECO:0000256" key="6">
    <source>
        <dbReference type="ARBA" id="ARBA00022989"/>
    </source>
</evidence>
<comment type="similarity">
    <text evidence="2">Belongs to the DsbB family. BdbC subfamily.</text>
</comment>
<keyword evidence="9" id="KW-1015">Disulfide bond</keyword>
<evidence type="ECO:0000256" key="5">
    <source>
        <dbReference type="ARBA" id="ARBA00022982"/>
    </source>
</evidence>
<dbReference type="Pfam" id="PF02600">
    <property type="entry name" value="DsbB"/>
    <property type="match status" value="1"/>
</dbReference>
<dbReference type="NCBIfam" id="NF002849">
    <property type="entry name" value="PRK03113.1"/>
    <property type="match status" value="1"/>
</dbReference>
<keyword evidence="6 12" id="KW-1133">Transmembrane helix</keyword>
<evidence type="ECO:0000313" key="13">
    <source>
        <dbReference type="EMBL" id="OGY89664.1"/>
    </source>
</evidence>
<gene>
    <name evidence="13" type="ORF">A2677_01515</name>
</gene>
<keyword evidence="4 12" id="KW-0812">Transmembrane</keyword>
<feature type="transmembrane region" description="Helical" evidence="12">
    <location>
        <begin position="63"/>
        <end position="83"/>
    </location>
</feature>
<evidence type="ECO:0000256" key="1">
    <source>
        <dbReference type="ARBA" id="ARBA00004141"/>
    </source>
</evidence>
<evidence type="ECO:0000256" key="8">
    <source>
        <dbReference type="ARBA" id="ARBA00023136"/>
    </source>
</evidence>
<dbReference type="GO" id="GO:0015035">
    <property type="term" value="F:protein-disulfide reductase activity"/>
    <property type="evidence" value="ECO:0007669"/>
    <property type="project" value="InterPro"/>
</dbReference>
<evidence type="ECO:0000256" key="7">
    <source>
        <dbReference type="ARBA" id="ARBA00023002"/>
    </source>
</evidence>
<evidence type="ECO:0000256" key="9">
    <source>
        <dbReference type="ARBA" id="ARBA00023157"/>
    </source>
</evidence>
<dbReference type="InterPro" id="IPR012187">
    <property type="entry name" value="Disulphide_bond_form_BdbC"/>
</dbReference>
<dbReference type="GO" id="GO:0016020">
    <property type="term" value="C:membrane"/>
    <property type="evidence" value="ECO:0007669"/>
    <property type="project" value="UniProtKB-SubCell"/>
</dbReference>
<feature type="transmembrane region" description="Helical" evidence="12">
    <location>
        <begin position="39"/>
        <end position="56"/>
    </location>
</feature>
<dbReference type="PANTHER" id="PTHR43469">
    <property type="entry name" value="DISULFIDE FORMATION PROTEIN-RELATED"/>
    <property type="match status" value="1"/>
</dbReference>
<feature type="transmembrane region" description="Helical" evidence="12">
    <location>
        <begin position="7"/>
        <end position="27"/>
    </location>
</feature>
<dbReference type="Gene3D" id="1.20.1550.10">
    <property type="entry name" value="DsbB-like"/>
    <property type="match status" value="1"/>
</dbReference>
<keyword evidence="7" id="KW-0560">Oxidoreductase</keyword>
<reference evidence="13 14" key="1">
    <citation type="journal article" date="2016" name="Nat. Commun.">
        <title>Thousands of microbial genomes shed light on interconnected biogeochemical processes in an aquifer system.</title>
        <authorList>
            <person name="Anantharaman K."/>
            <person name="Brown C.T."/>
            <person name="Hug L.A."/>
            <person name="Sharon I."/>
            <person name="Castelle C.J."/>
            <person name="Probst A.J."/>
            <person name="Thomas B.C."/>
            <person name="Singh A."/>
            <person name="Wilkins M.J."/>
            <person name="Karaoz U."/>
            <person name="Brodie E.L."/>
            <person name="Williams K.H."/>
            <person name="Hubbard S.S."/>
            <person name="Banfield J.F."/>
        </authorList>
    </citation>
    <scope>NUCLEOTIDE SEQUENCE [LARGE SCALE GENOMIC DNA]</scope>
</reference>
<evidence type="ECO:0000256" key="12">
    <source>
        <dbReference type="SAM" id="Phobius"/>
    </source>
</evidence>
<protein>
    <recommendedName>
        <fullName evidence="15">2-oxoglutarate dehydrogenase</fullName>
    </recommendedName>
</protein>
<dbReference type="SUPFAM" id="SSF158442">
    <property type="entry name" value="DsbB-like"/>
    <property type="match status" value="1"/>
</dbReference>
<evidence type="ECO:0000256" key="11">
    <source>
        <dbReference type="ARBA" id="ARBA00023284"/>
    </source>
</evidence>
<evidence type="ECO:0000256" key="4">
    <source>
        <dbReference type="ARBA" id="ARBA00022692"/>
    </source>
</evidence>
<dbReference type="InterPro" id="IPR003752">
    <property type="entry name" value="DiS_bond_form_DsbB/BdbC"/>
</dbReference>
<comment type="caution">
    <text evidence="13">The sequence shown here is derived from an EMBL/GenBank/DDBJ whole genome shotgun (WGS) entry which is preliminary data.</text>
</comment>
<keyword evidence="3" id="KW-0813">Transport</keyword>
<comment type="subcellular location">
    <subcellularLocation>
        <location evidence="1">Membrane</location>
        <topology evidence="1">Multi-pass membrane protein</topology>
    </subcellularLocation>
</comment>
<dbReference type="PANTHER" id="PTHR43469:SF1">
    <property type="entry name" value="SPBETA PROPHAGE-DERIVED DISULFIDE BOND FORMATION PROTEIN B"/>
    <property type="match status" value="1"/>
</dbReference>
<dbReference type="PIRSF" id="PIRSF036659">
    <property type="entry name" value="BdbC"/>
    <property type="match status" value="1"/>
</dbReference>
<evidence type="ECO:0000313" key="14">
    <source>
        <dbReference type="Proteomes" id="UP000177817"/>
    </source>
</evidence>
<evidence type="ECO:0000256" key="2">
    <source>
        <dbReference type="ARBA" id="ARBA00007602"/>
    </source>
</evidence>
<dbReference type="InterPro" id="IPR023380">
    <property type="entry name" value="DsbB-like_sf"/>
</dbReference>
<keyword evidence="10" id="KW-0143">Chaperone</keyword>
<dbReference type="EMBL" id="MHKK01000027">
    <property type="protein sequence ID" value="OGY89664.1"/>
    <property type="molecule type" value="Genomic_DNA"/>
</dbReference>
<dbReference type="Proteomes" id="UP000177817">
    <property type="component" value="Unassembled WGS sequence"/>
</dbReference>
<feature type="transmembrane region" description="Helical" evidence="12">
    <location>
        <begin position="112"/>
        <end position="137"/>
    </location>
</feature>
<organism evidence="13 14">
    <name type="scientific">Candidatus Komeilibacteria bacterium RIFCSPHIGHO2_01_FULL_52_14</name>
    <dbReference type="NCBI Taxonomy" id="1798549"/>
    <lineage>
        <taxon>Bacteria</taxon>
        <taxon>Candidatus Komeiliibacteriota</taxon>
    </lineage>
</organism>
<keyword evidence="11" id="KW-0676">Redox-active center</keyword>
<name>A0A1G2BKE5_9BACT</name>
<sequence>MLLRKRNLYLVALAVSLCAMLGSLYYSEIKGLTPCTLCWYQRILMYPIVFLSLIGLRYRDHMLPRYVLPLSLIGGAIAAYHYVIQMFHPAAVNGFINCTKNGVSCTTIDLSYFGFVTIPLLSLIAFLIIAGAMFAALRTGDWK</sequence>
<accession>A0A1G2BKE5</accession>
<evidence type="ECO:0008006" key="15">
    <source>
        <dbReference type="Google" id="ProtNLM"/>
    </source>
</evidence>
<evidence type="ECO:0000256" key="10">
    <source>
        <dbReference type="ARBA" id="ARBA00023186"/>
    </source>
</evidence>
<evidence type="ECO:0000256" key="3">
    <source>
        <dbReference type="ARBA" id="ARBA00022448"/>
    </source>
</evidence>
<dbReference type="AlphaFoldDB" id="A0A1G2BKE5"/>
<dbReference type="GO" id="GO:0006457">
    <property type="term" value="P:protein folding"/>
    <property type="evidence" value="ECO:0007669"/>
    <property type="project" value="InterPro"/>
</dbReference>
<proteinExistence type="inferred from homology"/>
<keyword evidence="5" id="KW-0249">Electron transport</keyword>